<dbReference type="OrthoDB" id="9813111at2"/>
<evidence type="ECO:0000313" key="2">
    <source>
        <dbReference type="Proteomes" id="UP000244817"/>
    </source>
</evidence>
<organism evidence="1 2">
    <name type="scientific">Thalassorhabdomicrobium marinisediminis</name>
    <dbReference type="NCBI Taxonomy" id="2170577"/>
    <lineage>
        <taxon>Bacteria</taxon>
        <taxon>Pseudomonadati</taxon>
        <taxon>Pseudomonadota</taxon>
        <taxon>Alphaproteobacteria</taxon>
        <taxon>Rhodobacterales</taxon>
        <taxon>Paracoccaceae</taxon>
        <taxon>Thalassorhabdomicrobium</taxon>
    </lineage>
</organism>
<dbReference type="Proteomes" id="UP000244817">
    <property type="component" value="Unassembled WGS sequence"/>
</dbReference>
<dbReference type="AlphaFoldDB" id="A0A2T7FU86"/>
<keyword evidence="2" id="KW-1185">Reference proteome</keyword>
<sequence length="266" mass="29125">MTQTPDYTLSELMIVAAAEAFRGDGETFVTGIGTLPRIAAGLARLTFEPGLMMTDGEAYLTEDPVPLGVTAEEVPGFSGWMPYNRVFATLWRGERHAMVTPVQVDQWAQTNISCLGDFDKPKVQMLGVRGFPGNSIYHKNSMLIPAHSKRVFVEGEVDIVSSVGYSDKYWPDGMRRPEIRIGRVVTDLCVMDFNGPDHTARVISLHPGVEFDTVQEATGFPLIAEDGLGETPAPTQKQLDIIARLDPHDLRSKAVKGNPPGQRQAA</sequence>
<dbReference type="RefSeq" id="WP_108641584.1">
    <property type="nucleotide sequence ID" value="NZ_QCYG01000008.1"/>
</dbReference>
<comment type="caution">
    <text evidence="1">The sequence shown here is derived from an EMBL/GenBank/DDBJ whole genome shotgun (WGS) entry which is preliminary data.</text>
</comment>
<keyword evidence="1" id="KW-0808">Transferase</keyword>
<gene>
    <name evidence="1" type="ORF">DC363_12950</name>
</gene>
<dbReference type="EMBL" id="QCYG01000008">
    <property type="protein sequence ID" value="PVA05731.1"/>
    <property type="molecule type" value="Genomic_DNA"/>
</dbReference>
<evidence type="ECO:0000313" key="1">
    <source>
        <dbReference type="EMBL" id="PVA05731.1"/>
    </source>
</evidence>
<dbReference type="GO" id="GO:0016740">
    <property type="term" value="F:transferase activity"/>
    <property type="evidence" value="ECO:0007669"/>
    <property type="project" value="UniProtKB-KW"/>
</dbReference>
<accession>A0A2T7FU86</accession>
<dbReference type="InterPro" id="IPR037171">
    <property type="entry name" value="NagB/RpiA_transferase-like"/>
</dbReference>
<proteinExistence type="predicted"/>
<protein>
    <submittedName>
        <fullName evidence="1">Ketoacid CoA transferase</fullName>
    </submittedName>
</protein>
<dbReference type="Gene3D" id="3.40.1080.10">
    <property type="entry name" value="Glutaconate Coenzyme A-transferase"/>
    <property type="match status" value="1"/>
</dbReference>
<name>A0A2T7FU86_9RHOB</name>
<dbReference type="SUPFAM" id="SSF100950">
    <property type="entry name" value="NagB/RpiA/CoA transferase-like"/>
    <property type="match status" value="1"/>
</dbReference>
<reference evidence="1 2" key="1">
    <citation type="submission" date="2018-04" db="EMBL/GenBank/DDBJ databases">
        <title>Pelagivirga bohaiensis gen. nov., sp. nov., a bacterium isolated from the Bohai Sea.</title>
        <authorList>
            <person name="Ji X."/>
        </authorList>
    </citation>
    <scope>NUCLEOTIDE SEQUENCE [LARGE SCALE GENOMIC DNA]</scope>
    <source>
        <strain evidence="1 2">BH-SD16</strain>
    </source>
</reference>